<dbReference type="Proteomes" id="UP000789833">
    <property type="component" value="Unassembled WGS sequence"/>
</dbReference>
<dbReference type="InterPro" id="IPR052031">
    <property type="entry name" value="Membrane_Transporter-Flippase"/>
</dbReference>
<keyword evidence="2" id="KW-0813">Transport</keyword>
<feature type="transmembrane region" description="Helical" evidence="7">
    <location>
        <begin position="12"/>
        <end position="36"/>
    </location>
</feature>
<gene>
    <name evidence="8" type="ORF">BACCIP111883_01966</name>
</gene>
<keyword evidence="9" id="KW-1185">Reference proteome</keyword>
<keyword evidence="4 7" id="KW-0812">Transmembrane</keyword>
<evidence type="ECO:0000313" key="9">
    <source>
        <dbReference type="Proteomes" id="UP000789833"/>
    </source>
</evidence>
<evidence type="ECO:0000256" key="6">
    <source>
        <dbReference type="ARBA" id="ARBA00023136"/>
    </source>
</evidence>
<dbReference type="InterPro" id="IPR002528">
    <property type="entry name" value="MATE_fam"/>
</dbReference>
<evidence type="ECO:0000256" key="2">
    <source>
        <dbReference type="ARBA" id="ARBA00022448"/>
    </source>
</evidence>
<feature type="transmembrane region" description="Helical" evidence="7">
    <location>
        <begin position="194"/>
        <end position="217"/>
    </location>
</feature>
<evidence type="ECO:0008006" key="10">
    <source>
        <dbReference type="Google" id="ProtNLM"/>
    </source>
</evidence>
<name>A0ABN8A802_9BACI</name>
<evidence type="ECO:0000256" key="7">
    <source>
        <dbReference type="SAM" id="Phobius"/>
    </source>
</evidence>
<feature type="transmembrane region" description="Helical" evidence="7">
    <location>
        <begin position="420"/>
        <end position="442"/>
    </location>
</feature>
<keyword evidence="5 7" id="KW-1133">Transmembrane helix</keyword>
<organism evidence="8 9">
    <name type="scientific">Sutcliffiella rhizosphaerae</name>
    <dbReference type="NCBI Taxonomy" id="2880967"/>
    <lineage>
        <taxon>Bacteria</taxon>
        <taxon>Bacillati</taxon>
        <taxon>Bacillota</taxon>
        <taxon>Bacilli</taxon>
        <taxon>Bacillales</taxon>
        <taxon>Bacillaceae</taxon>
        <taxon>Sutcliffiella</taxon>
    </lineage>
</organism>
<feature type="transmembrane region" description="Helical" evidence="7">
    <location>
        <begin position="393"/>
        <end position="414"/>
    </location>
</feature>
<evidence type="ECO:0000256" key="4">
    <source>
        <dbReference type="ARBA" id="ARBA00022692"/>
    </source>
</evidence>
<feature type="transmembrane region" description="Helical" evidence="7">
    <location>
        <begin position="361"/>
        <end position="381"/>
    </location>
</feature>
<comment type="subcellular location">
    <subcellularLocation>
        <location evidence="1">Cell membrane</location>
        <topology evidence="1">Multi-pass membrane protein</topology>
    </subcellularLocation>
</comment>
<evidence type="ECO:0000313" key="8">
    <source>
        <dbReference type="EMBL" id="CAG9621194.1"/>
    </source>
</evidence>
<reference evidence="8 9" key="1">
    <citation type="submission" date="2021-10" db="EMBL/GenBank/DDBJ databases">
        <authorList>
            <person name="Criscuolo A."/>
        </authorList>
    </citation>
    <scope>NUCLEOTIDE SEQUENCE [LARGE SCALE GENOMIC DNA]</scope>
    <source>
        <strain evidence="9">CIP 111883</strain>
    </source>
</reference>
<accession>A0ABN8A802</accession>
<dbReference type="PANTHER" id="PTHR43549">
    <property type="entry name" value="MULTIDRUG RESISTANCE PROTEIN YPNP-RELATED"/>
    <property type="match status" value="1"/>
</dbReference>
<feature type="transmembrane region" description="Helical" evidence="7">
    <location>
        <begin position="282"/>
        <end position="307"/>
    </location>
</feature>
<keyword evidence="6 7" id="KW-0472">Membrane</keyword>
<evidence type="ECO:0000256" key="1">
    <source>
        <dbReference type="ARBA" id="ARBA00004651"/>
    </source>
</evidence>
<evidence type="ECO:0000256" key="3">
    <source>
        <dbReference type="ARBA" id="ARBA00022475"/>
    </source>
</evidence>
<feature type="transmembrane region" description="Helical" evidence="7">
    <location>
        <begin position="56"/>
        <end position="76"/>
    </location>
</feature>
<keyword evidence="3" id="KW-1003">Cell membrane</keyword>
<feature type="transmembrane region" description="Helical" evidence="7">
    <location>
        <begin position="319"/>
        <end position="341"/>
    </location>
</feature>
<feature type="transmembrane region" description="Helical" evidence="7">
    <location>
        <begin position="162"/>
        <end position="188"/>
    </location>
</feature>
<sequence>MTRGMDNSWKTLLKFSLPVTLIGIADLLLIFIDLIWIRVFIDDTNALSALRLSTSIIVFIETVLVAVISALLIFISQNYSAGKVEHAKKGIRNAFSFSIYAGLIVVIVGLIMHPFFKYAFGVNEDVNAYLSQYLIVYFSGYIFFSLNNFLLLLPRYFQKLKVIYIGLLLAIMINLLLTPLVMLVFNYYHLPLMSGAAVGTVLANIVCTIYLIYKLFYKDYLEVKLSKYELTFKPDFQLIKENIKFVGSQIFNGITFNLSMFLYIIILSYYPDEAFNVYAVGTYAFLIFGVFSQNFAASLIPIVANYIGKEDIDSIKATVKKVIIVLGGYGLVVVTTIILLSDILSVALSSNPEMISRFKEFFILYSIPWALNTVSFVFVFVVAGSGDYKGGMYLTITNMYVIVLGSLLLLPHLFPNVTTGVIIALSIINIMTFINSLSYYLLGRWQKASLITKEDSKGKELSASH</sequence>
<feature type="transmembrane region" description="Helical" evidence="7">
    <location>
        <begin position="97"/>
        <end position="116"/>
    </location>
</feature>
<dbReference type="Pfam" id="PF01554">
    <property type="entry name" value="MatE"/>
    <property type="match status" value="2"/>
</dbReference>
<feature type="transmembrane region" description="Helical" evidence="7">
    <location>
        <begin position="128"/>
        <end position="150"/>
    </location>
</feature>
<dbReference type="EMBL" id="CAKJTJ010000008">
    <property type="protein sequence ID" value="CAG9621194.1"/>
    <property type="molecule type" value="Genomic_DNA"/>
</dbReference>
<evidence type="ECO:0000256" key="5">
    <source>
        <dbReference type="ARBA" id="ARBA00022989"/>
    </source>
</evidence>
<dbReference type="PANTHER" id="PTHR43549:SF2">
    <property type="entry name" value="MULTIDRUG RESISTANCE PROTEIN NORM-RELATED"/>
    <property type="match status" value="1"/>
</dbReference>
<comment type="caution">
    <text evidence="8">The sequence shown here is derived from an EMBL/GenBank/DDBJ whole genome shotgun (WGS) entry which is preliminary data.</text>
</comment>
<feature type="transmembrane region" description="Helical" evidence="7">
    <location>
        <begin position="250"/>
        <end position="270"/>
    </location>
</feature>
<proteinExistence type="predicted"/>
<protein>
    <recommendedName>
        <fullName evidence="10">MATE family efflux transporter</fullName>
    </recommendedName>
</protein>